<sequence>MCSVALITIVTLTATVAALPSASRPVMSTEHLPDIASVMSVPTAAFFVDKSGQWNLGGVPRPLGTWFELAVDNRSWIWGDVSLIRGCDGAVLMWALDGSGAWKGFTQDIVDGAPSGVAPSGAYDIKPSGRWVIAATENWDGSTNIVPMIWDLEKVGPEYVYVDDAHGNPVIASKNGRFATYWPPGIL</sequence>
<feature type="signal peptide" evidence="1">
    <location>
        <begin position="1"/>
        <end position="18"/>
    </location>
</feature>
<proteinExistence type="predicted"/>
<dbReference type="EMBL" id="JAUJFL010000001">
    <property type="protein sequence ID" value="KAK2615360.1"/>
    <property type="molecule type" value="Genomic_DNA"/>
</dbReference>
<dbReference type="Proteomes" id="UP001265746">
    <property type="component" value="Unassembled WGS sequence"/>
</dbReference>
<reference evidence="2" key="1">
    <citation type="submission" date="2023-06" db="EMBL/GenBank/DDBJ databases">
        <authorList>
            <person name="Noh H."/>
        </authorList>
    </citation>
    <scope>NUCLEOTIDE SEQUENCE</scope>
    <source>
        <strain evidence="2">DUCC20226</strain>
    </source>
</reference>
<evidence type="ECO:0000313" key="2">
    <source>
        <dbReference type="EMBL" id="KAK2615360.1"/>
    </source>
</evidence>
<organism evidence="2 3">
    <name type="scientific">Phomopsis amygdali</name>
    <name type="common">Fusicoccum amygdali</name>
    <dbReference type="NCBI Taxonomy" id="1214568"/>
    <lineage>
        <taxon>Eukaryota</taxon>
        <taxon>Fungi</taxon>
        <taxon>Dikarya</taxon>
        <taxon>Ascomycota</taxon>
        <taxon>Pezizomycotina</taxon>
        <taxon>Sordariomycetes</taxon>
        <taxon>Sordariomycetidae</taxon>
        <taxon>Diaporthales</taxon>
        <taxon>Diaporthaceae</taxon>
        <taxon>Diaporthe</taxon>
    </lineage>
</organism>
<feature type="chain" id="PRO_5041936898" evidence="1">
    <location>
        <begin position="19"/>
        <end position="187"/>
    </location>
</feature>
<keyword evidence="3" id="KW-1185">Reference proteome</keyword>
<protein>
    <submittedName>
        <fullName evidence="2">Uncharacterized protein</fullName>
    </submittedName>
</protein>
<keyword evidence="1" id="KW-0732">Signal</keyword>
<accession>A0AAD9W8Y8</accession>
<dbReference type="AlphaFoldDB" id="A0AAD9W8Y8"/>
<name>A0AAD9W8Y8_PHOAM</name>
<evidence type="ECO:0000313" key="3">
    <source>
        <dbReference type="Proteomes" id="UP001265746"/>
    </source>
</evidence>
<comment type="caution">
    <text evidence="2">The sequence shown here is derived from an EMBL/GenBank/DDBJ whole genome shotgun (WGS) entry which is preliminary data.</text>
</comment>
<evidence type="ECO:0000256" key="1">
    <source>
        <dbReference type="SAM" id="SignalP"/>
    </source>
</evidence>
<gene>
    <name evidence="2" type="ORF">N8I77_002122</name>
</gene>